<gene>
    <name evidence="4" type="ORF">KI387_010860</name>
</gene>
<dbReference type="AlphaFoldDB" id="A0AA38KK37"/>
<dbReference type="SMART" id="SM00271">
    <property type="entry name" value="DnaJ"/>
    <property type="match status" value="1"/>
</dbReference>
<dbReference type="InterPro" id="IPR018253">
    <property type="entry name" value="DnaJ_domain_CS"/>
</dbReference>
<dbReference type="InterPro" id="IPR036869">
    <property type="entry name" value="J_dom_sf"/>
</dbReference>
<reference evidence="4 5" key="1">
    <citation type="journal article" date="2021" name="Nat. Plants">
        <title>The Taxus genome provides insights into paclitaxel biosynthesis.</title>
        <authorList>
            <person name="Xiong X."/>
            <person name="Gou J."/>
            <person name="Liao Q."/>
            <person name="Li Y."/>
            <person name="Zhou Q."/>
            <person name="Bi G."/>
            <person name="Li C."/>
            <person name="Du R."/>
            <person name="Wang X."/>
            <person name="Sun T."/>
            <person name="Guo L."/>
            <person name="Liang H."/>
            <person name="Lu P."/>
            <person name="Wu Y."/>
            <person name="Zhang Z."/>
            <person name="Ro D.K."/>
            <person name="Shang Y."/>
            <person name="Huang S."/>
            <person name="Yan J."/>
        </authorList>
    </citation>
    <scope>NUCLEOTIDE SEQUENCE [LARGE SCALE GENOMIC DNA]</scope>
    <source>
        <strain evidence="4">Ta-2019</strain>
    </source>
</reference>
<feature type="region of interest" description="Disordered" evidence="2">
    <location>
        <begin position="397"/>
        <end position="416"/>
    </location>
</feature>
<organism evidence="4 5">
    <name type="scientific">Taxus chinensis</name>
    <name type="common">Chinese yew</name>
    <name type="synonym">Taxus wallichiana var. chinensis</name>
    <dbReference type="NCBI Taxonomy" id="29808"/>
    <lineage>
        <taxon>Eukaryota</taxon>
        <taxon>Viridiplantae</taxon>
        <taxon>Streptophyta</taxon>
        <taxon>Embryophyta</taxon>
        <taxon>Tracheophyta</taxon>
        <taxon>Spermatophyta</taxon>
        <taxon>Pinopsida</taxon>
        <taxon>Pinidae</taxon>
        <taxon>Conifers II</taxon>
        <taxon>Cupressales</taxon>
        <taxon>Taxaceae</taxon>
        <taxon>Taxus</taxon>
    </lineage>
</organism>
<dbReference type="PROSITE" id="PS50076">
    <property type="entry name" value="DNAJ_2"/>
    <property type="match status" value="1"/>
</dbReference>
<dbReference type="Proteomes" id="UP000824469">
    <property type="component" value="Unassembled WGS sequence"/>
</dbReference>
<keyword evidence="5" id="KW-1185">Reference proteome</keyword>
<evidence type="ECO:0000313" key="5">
    <source>
        <dbReference type="Proteomes" id="UP000824469"/>
    </source>
</evidence>
<keyword evidence="1" id="KW-0175">Coiled coil</keyword>
<feature type="domain" description="J" evidence="3">
    <location>
        <begin position="74"/>
        <end position="138"/>
    </location>
</feature>
<proteinExistence type="predicted"/>
<dbReference type="CDD" id="cd06257">
    <property type="entry name" value="DnaJ"/>
    <property type="match status" value="1"/>
</dbReference>
<dbReference type="EMBL" id="JAHRHJ020000008">
    <property type="protein sequence ID" value="KAH9306456.1"/>
    <property type="molecule type" value="Genomic_DNA"/>
</dbReference>
<dbReference type="Gene3D" id="1.10.287.110">
    <property type="entry name" value="DnaJ domain"/>
    <property type="match status" value="1"/>
</dbReference>
<evidence type="ECO:0000259" key="3">
    <source>
        <dbReference type="PROSITE" id="PS50076"/>
    </source>
</evidence>
<evidence type="ECO:0000256" key="2">
    <source>
        <dbReference type="SAM" id="MobiDB-lite"/>
    </source>
</evidence>
<sequence length="525" mass="60743">MGEGPSELKTSLAKASAYLDNGQYEDAFVLLEKLEQNFPGFKDVSELVSVVEVCFAATKTSCSCTKPQQRKTLDWYLILKVEENAEIDVIRRRYRQLALLLHPDKNKHPKAEAAFKLVSEAYACLSDKKKRVLYNVERSKLWCKRCSHKVQNSKGTFTSSTSGEVQHGQKYSKTWGLYVEKDAFHSERMSDEEKLQMFRERARARVDSTAQAWQDRRARFKEEFQVVNNACQSSRVDRKEFPTFDASQCRFPSYPHLRKPTEMKASTDIPIFKNSEERFFCYSQARNDSTSEARGHCRGEKLETPIYEESISKKVPFSVIKRNIFHKDLKQILKERQEFCREPSKTSQNLDGLLRKLQAESGCDAQHGLFRESDTWRKAKMENNKNSINMKNWYHKRGSETSDTDEENEESFGWYDNSSKSSCLNHAVEDQFKKMLHQESKFNPQRKDSHCFPKGSDRLCKGVGNVVCGENVRKSEELLKNLEHLREEAKDVAATLDELRKSVRSEEDRVACNFFCQKFSLAAGS</sequence>
<feature type="coiled-coil region" evidence="1">
    <location>
        <begin position="472"/>
        <end position="509"/>
    </location>
</feature>
<protein>
    <recommendedName>
        <fullName evidence="3">J domain-containing protein</fullName>
    </recommendedName>
</protein>
<evidence type="ECO:0000256" key="1">
    <source>
        <dbReference type="SAM" id="Coils"/>
    </source>
</evidence>
<name>A0AA38KK37_TAXCH</name>
<accession>A0AA38KK37</accession>
<evidence type="ECO:0000313" key="4">
    <source>
        <dbReference type="EMBL" id="KAH9306456.1"/>
    </source>
</evidence>
<dbReference type="PROSITE" id="PS00636">
    <property type="entry name" value="DNAJ_1"/>
    <property type="match status" value="1"/>
</dbReference>
<dbReference type="PANTHER" id="PTHR44137">
    <property type="entry name" value="BNAC03G44070D PROTEIN"/>
    <property type="match status" value="1"/>
</dbReference>
<dbReference type="PRINTS" id="PR00625">
    <property type="entry name" value="JDOMAIN"/>
</dbReference>
<dbReference type="Pfam" id="PF00226">
    <property type="entry name" value="DnaJ"/>
    <property type="match status" value="1"/>
</dbReference>
<dbReference type="PANTHER" id="PTHR44137:SF32">
    <property type="entry name" value="DNAJ HEAT SHOCK AMINO-TERMINAL DOMAIN PROTEIN"/>
    <property type="match status" value="1"/>
</dbReference>
<dbReference type="SUPFAM" id="SSF46565">
    <property type="entry name" value="Chaperone J-domain"/>
    <property type="match status" value="1"/>
</dbReference>
<dbReference type="OMA" id="SEDRFLW"/>
<comment type="caution">
    <text evidence="4">The sequence shown here is derived from an EMBL/GenBank/DDBJ whole genome shotgun (WGS) entry which is preliminary data.</text>
</comment>
<dbReference type="InterPro" id="IPR001623">
    <property type="entry name" value="DnaJ_domain"/>
</dbReference>